<dbReference type="AlphaFoldDB" id="A0A5A7Q9G7"/>
<reference evidence="3" key="1">
    <citation type="journal article" date="2019" name="Curr. Biol.">
        <title>Genome Sequence of Striga asiatica Provides Insight into the Evolution of Plant Parasitism.</title>
        <authorList>
            <person name="Yoshida S."/>
            <person name="Kim S."/>
            <person name="Wafula E.K."/>
            <person name="Tanskanen J."/>
            <person name="Kim Y.M."/>
            <person name="Honaas L."/>
            <person name="Yang Z."/>
            <person name="Spallek T."/>
            <person name="Conn C.E."/>
            <person name="Ichihashi Y."/>
            <person name="Cheong K."/>
            <person name="Cui S."/>
            <person name="Der J.P."/>
            <person name="Gundlach H."/>
            <person name="Jiao Y."/>
            <person name="Hori C."/>
            <person name="Ishida J.K."/>
            <person name="Kasahara H."/>
            <person name="Kiba T."/>
            <person name="Kim M.S."/>
            <person name="Koo N."/>
            <person name="Laohavisit A."/>
            <person name="Lee Y.H."/>
            <person name="Lumba S."/>
            <person name="McCourt P."/>
            <person name="Mortimer J.C."/>
            <person name="Mutuku J.M."/>
            <person name="Nomura T."/>
            <person name="Sasaki-Sekimoto Y."/>
            <person name="Seto Y."/>
            <person name="Wang Y."/>
            <person name="Wakatake T."/>
            <person name="Sakakibara H."/>
            <person name="Demura T."/>
            <person name="Yamaguchi S."/>
            <person name="Yoneyama K."/>
            <person name="Manabe R.I."/>
            <person name="Nelson D.C."/>
            <person name="Schulman A.H."/>
            <person name="Timko M.P."/>
            <person name="dePamphilis C.W."/>
            <person name="Choi D."/>
            <person name="Shirasu K."/>
        </authorList>
    </citation>
    <scope>NUCLEOTIDE SEQUENCE [LARGE SCALE GENOMIC DNA]</scope>
    <source>
        <strain evidence="3">cv. UVA1</strain>
    </source>
</reference>
<dbReference type="EMBL" id="BKCP01005960">
    <property type="protein sequence ID" value="GER40701.1"/>
    <property type="molecule type" value="Genomic_DNA"/>
</dbReference>
<dbReference type="Proteomes" id="UP000325081">
    <property type="component" value="Unassembled WGS sequence"/>
</dbReference>
<protein>
    <submittedName>
        <fullName evidence="2">UPF0042 nucleotide-binding protein glr4163</fullName>
    </submittedName>
</protein>
<comment type="caution">
    <text evidence="2">The sequence shown here is derived from an EMBL/GenBank/DDBJ whole genome shotgun (WGS) entry which is preliminary data.</text>
</comment>
<gene>
    <name evidence="2" type="ORF">STAS_17385</name>
</gene>
<evidence type="ECO:0000256" key="1">
    <source>
        <dbReference type="SAM" id="MobiDB-lite"/>
    </source>
</evidence>
<sequence>MATKAARTRRMAEVPPSVSRNWAASAPQWCEISRLVACQTARSLEAMAVGPGTRRWSLRSFKKTKISRQVRAPTAEMLMRYWMLPYHASSRAPSPSPPAGEGGGGSTAFAIDDGAGEEAMASTRRGRARFLNRTIIIEPEGFELLIGIKKKKYVMINCTSERSNILKD</sequence>
<proteinExistence type="predicted"/>
<keyword evidence="3" id="KW-1185">Reference proteome</keyword>
<accession>A0A5A7Q9G7</accession>
<evidence type="ECO:0000313" key="3">
    <source>
        <dbReference type="Proteomes" id="UP000325081"/>
    </source>
</evidence>
<feature type="region of interest" description="Disordered" evidence="1">
    <location>
        <begin position="92"/>
        <end position="111"/>
    </location>
</feature>
<name>A0A5A7Q9G7_STRAF</name>
<organism evidence="2 3">
    <name type="scientific">Striga asiatica</name>
    <name type="common">Asiatic witchweed</name>
    <name type="synonym">Buchnera asiatica</name>
    <dbReference type="NCBI Taxonomy" id="4170"/>
    <lineage>
        <taxon>Eukaryota</taxon>
        <taxon>Viridiplantae</taxon>
        <taxon>Streptophyta</taxon>
        <taxon>Embryophyta</taxon>
        <taxon>Tracheophyta</taxon>
        <taxon>Spermatophyta</taxon>
        <taxon>Magnoliopsida</taxon>
        <taxon>eudicotyledons</taxon>
        <taxon>Gunneridae</taxon>
        <taxon>Pentapetalae</taxon>
        <taxon>asterids</taxon>
        <taxon>lamiids</taxon>
        <taxon>Lamiales</taxon>
        <taxon>Orobanchaceae</taxon>
        <taxon>Buchnereae</taxon>
        <taxon>Striga</taxon>
    </lineage>
</organism>
<evidence type="ECO:0000313" key="2">
    <source>
        <dbReference type="EMBL" id="GER40701.1"/>
    </source>
</evidence>